<dbReference type="Proteomes" id="UP000240978">
    <property type="component" value="Unassembled WGS sequence"/>
</dbReference>
<dbReference type="EMBL" id="PYGK01000001">
    <property type="protein sequence ID" value="PSL35386.1"/>
    <property type="molecule type" value="Genomic_DNA"/>
</dbReference>
<keyword evidence="2" id="KW-1185">Reference proteome</keyword>
<dbReference type="Gene3D" id="3.40.390.10">
    <property type="entry name" value="Collagenase (Catalytic Domain)"/>
    <property type="match status" value="1"/>
</dbReference>
<dbReference type="GO" id="GO:0008237">
    <property type="term" value="F:metallopeptidase activity"/>
    <property type="evidence" value="ECO:0007669"/>
    <property type="project" value="InterPro"/>
</dbReference>
<proteinExistence type="predicted"/>
<evidence type="ECO:0000313" key="2">
    <source>
        <dbReference type="Proteomes" id="UP000240978"/>
    </source>
</evidence>
<organism evidence="1 2">
    <name type="scientific">Chitinophaga ginsengisoli</name>
    <dbReference type="NCBI Taxonomy" id="363837"/>
    <lineage>
        <taxon>Bacteria</taxon>
        <taxon>Pseudomonadati</taxon>
        <taxon>Bacteroidota</taxon>
        <taxon>Chitinophagia</taxon>
        <taxon>Chitinophagales</taxon>
        <taxon>Chitinophagaceae</taxon>
        <taxon>Chitinophaga</taxon>
    </lineage>
</organism>
<accession>A0A2P8GN69</accession>
<name>A0A2P8GN69_9BACT</name>
<reference evidence="1 2" key="1">
    <citation type="submission" date="2018-03" db="EMBL/GenBank/DDBJ databases">
        <title>Genomic Encyclopedia of Archaeal and Bacterial Type Strains, Phase II (KMG-II): from individual species to whole genera.</title>
        <authorList>
            <person name="Goeker M."/>
        </authorList>
    </citation>
    <scope>NUCLEOTIDE SEQUENCE [LARGE SCALE GENOMIC DNA]</scope>
    <source>
        <strain evidence="1 2">DSM 18107</strain>
    </source>
</reference>
<sequence length="262" mass="31123">MQAFFVLVPNDGPMFNPSRRNRNIGTAKQGHGQQNKLKIPQRTYGLSPIESLSQYQRQDVEINGYKFIFVVEKTREGSLHACSIDDIKQVIEHIPIIDYGSLRLIVLRQPKRKEEILSPVWGRLIYSFEFENEYYPAIILEAGEYPRKMKWETSLSIESQKELDRLKEDGHNFINKGKYLIADIEPENVRNTQLYRTLLHEFGHYVHYMTIVERPGKEDEDIKFWEERFEYYNNIPRIEKENFAHRYASDLRLRLKEKGIIP</sequence>
<evidence type="ECO:0000313" key="1">
    <source>
        <dbReference type="EMBL" id="PSL35386.1"/>
    </source>
</evidence>
<protein>
    <submittedName>
        <fullName evidence="1">Uncharacterized protein</fullName>
    </submittedName>
</protein>
<dbReference type="AlphaFoldDB" id="A0A2P8GN69"/>
<gene>
    <name evidence="1" type="ORF">CLV42_101143</name>
</gene>
<dbReference type="InterPro" id="IPR024079">
    <property type="entry name" value="MetalloPept_cat_dom_sf"/>
</dbReference>
<comment type="caution">
    <text evidence="1">The sequence shown here is derived from an EMBL/GenBank/DDBJ whole genome shotgun (WGS) entry which is preliminary data.</text>
</comment>
<dbReference type="RefSeq" id="WP_106599984.1">
    <property type="nucleotide sequence ID" value="NZ_PYGK01000001.1"/>
</dbReference>